<accession>A0A834HM08</accession>
<proteinExistence type="predicted"/>
<keyword evidence="2" id="KW-1185">Reference proteome</keyword>
<dbReference type="AlphaFoldDB" id="A0A834HM08"/>
<dbReference type="Proteomes" id="UP000625711">
    <property type="component" value="Unassembled WGS sequence"/>
</dbReference>
<protein>
    <submittedName>
        <fullName evidence="1">Uncharacterized protein</fullName>
    </submittedName>
</protein>
<dbReference type="EMBL" id="JAACXV010018662">
    <property type="protein sequence ID" value="KAF7264023.1"/>
    <property type="molecule type" value="Genomic_DNA"/>
</dbReference>
<gene>
    <name evidence="1" type="ORF">GWI33_000754</name>
</gene>
<organism evidence="1 2">
    <name type="scientific">Rhynchophorus ferrugineus</name>
    <name type="common">Red palm weevil</name>
    <name type="synonym">Curculio ferrugineus</name>
    <dbReference type="NCBI Taxonomy" id="354439"/>
    <lineage>
        <taxon>Eukaryota</taxon>
        <taxon>Metazoa</taxon>
        <taxon>Ecdysozoa</taxon>
        <taxon>Arthropoda</taxon>
        <taxon>Hexapoda</taxon>
        <taxon>Insecta</taxon>
        <taxon>Pterygota</taxon>
        <taxon>Neoptera</taxon>
        <taxon>Endopterygota</taxon>
        <taxon>Coleoptera</taxon>
        <taxon>Polyphaga</taxon>
        <taxon>Cucujiformia</taxon>
        <taxon>Curculionidae</taxon>
        <taxon>Dryophthorinae</taxon>
        <taxon>Rhynchophorus</taxon>
    </lineage>
</organism>
<evidence type="ECO:0000313" key="1">
    <source>
        <dbReference type="EMBL" id="KAF7264023.1"/>
    </source>
</evidence>
<evidence type="ECO:0000313" key="2">
    <source>
        <dbReference type="Proteomes" id="UP000625711"/>
    </source>
</evidence>
<sequence>MAPKTVHLENITYIDAIPYRNFVQIEKLYYSADCSGPISDFKSLMMIGEIQSGAIVAVSDFENATLINVKVERLQTSGVKLKMNEVHAGELTFENNDFNELSLGPINCTADQIDFVNNVVQLAQPYSFSLLATEVFILNNVFHRLKSGA</sequence>
<reference evidence="1" key="1">
    <citation type="submission" date="2020-08" db="EMBL/GenBank/DDBJ databases">
        <title>Genome sequencing and assembly of the red palm weevil Rhynchophorus ferrugineus.</title>
        <authorList>
            <person name="Dias G.B."/>
            <person name="Bergman C.M."/>
            <person name="Manee M."/>
        </authorList>
    </citation>
    <scope>NUCLEOTIDE SEQUENCE</scope>
    <source>
        <strain evidence="1">AA-2017</strain>
        <tissue evidence="1">Whole larva</tissue>
    </source>
</reference>
<comment type="caution">
    <text evidence="1">The sequence shown here is derived from an EMBL/GenBank/DDBJ whole genome shotgun (WGS) entry which is preliminary data.</text>
</comment>
<dbReference type="OrthoDB" id="5970161at2759"/>
<name>A0A834HM08_RHYFE</name>